<feature type="transmembrane region" description="Helical" evidence="10">
    <location>
        <begin position="313"/>
        <end position="336"/>
    </location>
</feature>
<comment type="similarity">
    <text evidence="2">Belongs to the multi antimicrobial extrusion (MATE) (TC 2.A.66.1) family. MepA subfamily.</text>
</comment>
<feature type="transmembrane region" description="Helical" evidence="10">
    <location>
        <begin position="233"/>
        <end position="256"/>
    </location>
</feature>
<feature type="transmembrane region" description="Helical" evidence="10">
    <location>
        <begin position="131"/>
        <end position="152"/>
    </location>
</feature>
<dbReference type="RefSeq" id="WP_092588934.1">
    <property type="nucleotide sequence ID" value="NZ_FMWL01000001.1"/>
</dbReference>
<feature type="transmembrane region" description="Helical" evidence="10">
    <location>
        <begin position="159"/>
        <end position="183"/>
    </location>
</feature>
<keyword evidence="4" id="KW-0813">Transport</keyword>
<name>A0A1G5RQQ7_9FIRM</name>
<dbReference type="GO" id="GO:0042910">
    <property type="term" value="F:xenobiotic transmembrane transporter activity"/>
    <property type="evidence" value="ECO:0007669"/>
    <property type="project" value="InterPro"/>
</dbReference>
<keyword evidence="5" id="KW-1003">Cell membrane</keyword>
<dbReference type="STRING" id="1120920.SAMN03080599_00107"/>
<organism evidence="11 12">
    <name type="scientific">Acidaminobacter hydrogenoformans DSM 2784</name>
    <dbReference type="NCBI Taxonomy" id="1120920"/>
    <lineage>
        <taxon>Bacteria</taxon>
        <taxon>Bacillati</taxon>
        <taxon>Bacillota</taxon>
        <taxon>Clostridia</taxon>
        <taxon>Peptostreptococcales</taxon>
        <taxon>Acidaminobacteraceae</taxon>
        <taxon>Acidaminobacter</taxon>
    </lineage>
</organism>
<evidence type="ECO:0000256" key="2">
    <source>
        <dbReference type="ARBA" id="ARBA00008417"/>
    </source>
</evidence>
<dbReference type="PIRSF" id="PIRSF006603">
    <property type="entry name" value="DinF"/>
    <property type="match status" value="1"/>
</dbReference>
<dbReference type="InterPro" id="IPR045070">
    <property type="entry name" value="MATE_MepA-like"/>
</dbReference>
<dbReference type="GO" id="GO:0046677">
    <property type="term" value="P:response to antibiotic"/>
    <property type="evidence" value="ECO:0007669"/>
    <property type="project" value="UniProtKB-KW"/>
</dbReference>
<evidence type="ECO:0000256" key="6">
    <source>
        <dbReference type="ARBA" id="ARBA00022692"/>
    </source>
</evidence>
<sequence>MLAEAPIGKLLIKLSVPATLAMIVNALYNIVDAIYIGQGVGFLGMAGLTVSFPIQMFILAVGQMVGIGGGALASISLGEGDSEKADNVAGNAYVLIVILGIAIMILGSLFLDPILKTFGASSDVLPYARDYMSVIFMGAVFFSFSVVGNNIVRSEGNAMVAMISMMIGAGLNIVLDPVFIFALDMGIRGAALATILSQFVSFIYLLVYMYSGKSIFAIKPHHLRPHIKYMKEILSLGFPAFSRQVGGSILAIFLNNSIVHYGGDIALSAYGAINRIISFLFMPMFGVLQGFQPIAGFNYGAKRFDRVRESIKIAQITLIAMSSFGWAIAQLFPALIMRLFTPEAEVIEIGAHALRIIISAIPFVSIQIMSASVYQALGKPKPALFLSLLRQFILFIPLMFIIPAVTGLGLTGLWLTFPAADVVSTIVSIYMLAKLNQQMKIAQENQDALPSQPQL</sequence>
<evidence type="ECO:0000313" key="11">
    <source>
        <dbReference type="EMBL" id="SCZ76178.1"/>
    </source>
</evidence>
<dbReference type="InterPro" id="IPR051327">
    <property type="entry name" value="MATE_MepA_subfamily"/>
</dbReference>
<evidence type="ECO:0000256" key="7">
    <source>
        <dbReference type="ARBA" id="ARBA00022989"/>
    </source>
</evidence>
<feature type="transmembrane region" description="Helical" evidence="10">
    <location>
        <begin position="276"/>
        <end position="301"/>
    </location>
</feature>
<dbReference type="GO" id="GO:0015297">
    <property type="term" value="F:antiporter activity"/>
    <property type="evidence" value="ECO:0007669"/>
    <property type="project" value="InterPro"/>
</dbReference>
<evidence type="ECO:0000256" key="9">
    <source>
        <dbReference type="ARBA" id="ARBA00023251"/>
    </source>
</evidence>
<dbReference type="Pfam" id="PF01554">
    <property type="entry name" value="MatE"/>
    <property type="match status" value="2"/>
</dbReference>
<feature type="transmembrane region" description="Helical" evidence="10">
    <location>
        <begin position="356"/>
        <end position="377"/>
    </location>
</feature>
<evidence type="ECO:0000256" key="1">
    <source>
        <dbReference type="ARBA" id="ARBA00004651"/>
    </source>
</evidence>
<feature type="transmembrane region" description="Helical" evidence="10">
    <location>
        <begin position="12"/>
        <end position="36"/>
    </location>
</feature>
<feature type="transmembrane region" description="Helical" evidence="10">
    <location>
        <begin position="384"/>
        <end position="406"/>
    </location>
</feature>
<proteinExistence type="inferred from homology"/>
<reference evidence="11 12" key="1">
    <citation type="submission" date="2016-10" db="EMBL/GenBank/DDBJ databases">
        <authorList>
            <person name="de Groot N.N."/>
        </authorList>
    </citation>
    <scope>NUCLEOTIDE SEQUENCE [LARGE SCALE GENOMIC DNA]</scope>
    <source>
        <strain evidence="11 12">DSM 2784</strain>
    </source>
</reference>
<dbReference type="Proteomes" id="UP000199208">
    <property type="component" value="Unassembled WGS sequence"/>
</dbReference>
<protein>
    <recommendedName>
        <fullName evidence="3">Multidrug export protein MepA</fullName>
    </recommendedName>
</protein>
<evidence type="ECO:0000256" key="3">
    <source>
        <dbReference type="ARBA" id="ARBA00022106"/>
    </source>
</evidence>
<dbReference type="InterPro" id="IPR048279">
    <property type="entry name" value="MdtK-like"/>
</dbReference>
<keyword evidence="9" id="KW-0046">Antibiotic resistance</keyword>
<evidence type="ECO:0000313" key="12">
    <source>
        <dbReference type="Proteomes" id="UP000199208"/>
    </source>
</evidence>
<gene>
    <name evidence="11" type="ORF">SAMN03080599_00107</name>
</gene>
<dbReference type="CDD" id="cd13143">
    <property type="entry name" value="MATE_MepA_like"/>
    <property type="match status" value="1"/>
</dbReference>
<evidence type="ECO:0000256" key="4">
    <source>
        <dbReference type="ARBA" id="ARBA00022448"/>
    </source>
</evidence>
<evidence type="ECO:0000256" key="10">
    <source>
        <dbReference type="SAM" id="Phobius"/>
    </source>
</evidence>
<dbReference type="EMBL" id="FMWL01000001">
    <property type="protein sequence ID" value="SCZ76178.1"/>
    <property type="molecule type" value="Genomic_DNA"/>
</dbReference>
<keyword evidence="6 10" id="KW-0812">Transmembrane</keyword>
<evidence type="ECO:0000256" key="5">
    <source>
        <dbReference type="ARBA" id="ARBA00022475"/>
    </source>
</evidence>
<dbReference type="OrthoDB" id="9811110at2"/>
<feature type="transmembrane region" description="Helical" evidence="10">
    <location>
        <begin position="189"/>
        <end position="212"/>
    </location>
</feature>
<keyword evidence="7 10" id="KW-1133">Transmembrane helix</keyword>
<accession>A0A1G5RQQ7</accession>
<keyword evidence="8 10" id="KW-0472">Membrane</keyword>
<dbReference type="GO" id="GO:0005886">
    <property type="term" value="C:plasma membrane"/>
    <property type="evidence" value="ECO:0007669"/>
    <property type="project" value="UniProtKB-SubCell"/>
</dbReference>
<feature type="transmembrane region" description="Helical" evidence="10">
    <location>
        <begin position="90"/>
        <end position="111"/>
    </location>
</feature>
<feature type="transmembrane region" description="Helical" evidence="10">
    <location>
        <begin position="56"/>
        <end position="78"/>
    </location>
</feature>
<comment type="subcellular location">
    <subcellularLocation>
        <location evidence="1">Cell membrane</location>
        <topology evidence="1">Multi-pass membrane protein</topology>
    </subcellularLocation>
</comment>
<dbReference type="PANTHER" id="PTHR43823">
    <property type="entry name" value="SPORULATION PROTEIN YKVU"/>
    <property type="match status" value="1"/>
</dbReference>
<dbReference type="InterPro" id="IPR002528">
    <property type="entry name" value="MATE_fam"/>
</dbReference>
<evidence type="ECO:0000256" key="8">
    <source>
        <dbReference type="ARBA" id="ARBA00023136"/>
    </source>
</evidence>
<dbReference type="PANTHER" id="PTHR43823:SF3">
    <property type="entry name" value="MULTIDRUG EXPORT PROTEIN MEPA"/>
    <property type="match status" value="1"/>
</dbReference>
<dbReference type="NCBIfam" id="TIGR00797">
    <property type="entry name" value="matE"/>
    <property type="match status" value="1"/>
</dbReference>
<feature type="transmembrane region" description="Helical" evidence="10">
    <location>
        <begin position="412"/>
        <end position="433"/>
    </location>
</feature>
<dbReference type="AlphaFoldDB" id="A0A1G5RQQ7"/>
<keyword evidence="12" id="KW-1185">Reference proteome</keyword>